<name>A0A645F663_9ZZZZ</name>
<dbReference type="AlphaFoldDB" id="A0A645F663"/>
<gene>
    <name evidence="1" type="ORF">SDC9_157151</name>
</gene>
<proteinExistence type="predicted"/>
<accession>A0A645F663</accession>
<comment type="caution">
    <text evidence="1">The sequence shown here is derived from an EMBL/GenBank/DDBJ whole genome shotgun (WGS) entry which is preliminary data.</text>
</comment>
<dbReference type="EMBL" id="VSSQ01055988">
    <property type="protein sequence ID" value="MPN09858.1"/>
    <property type="molecule type" value="Genomic_DNA"/>
</dbReference>
<protein>
    <submittedName>
        <fullName evidence="1">Uncharacterized protein</fullName>
    </submittedName>
</protein>
<reference evidence="1" key="1">
    <citation type="submission" date="2019-08" db="EMBL/GenBank/DDBJ databases">
        <authorList>
            <person name="Kucharzyk K."/>
            <person name="Murdoch R.W."/>
            <person name="Higgins S."/>
            <person name="Loffler F."/>
        </authorList>
    </citation>
    <scope>NUCLEOTIDE SEQUENCE</scope>
</reference>
<evidence type="ECO:0000313" key="1">
    <source>
        <dbReference type="EMBL" id="MPN09858.1"/>
    </source>
</evidence>
<organism evidence="1">
    <name type="scientific">bioreactor metagenome</name>
    <dbReference type="NCBI Taxonomy" id="1076179"/>
    <lineage>
        <taxon>unclassified sequences</taxon>
        <taxon>metagenomes</taxon>
        <taxon>ecological metagenomes</taxon>
    </lineage>
</organism>
<sequence>MFFTKLFQSVNVYLVAKVKVKVIYLCTVSQEVQETDCIMVKYSNVPGYLVSKVYFMTMLGKPGKCASHGDYVIVRVGGEDDYPFREWCCSFGSC</sequence>